<protein>
    <submittedName>
        <fullName evidence="2">Uncharacterized protein</fullName>
    </submittedName>
</protein>
<feature type="compositionally biased region" description="Basic and acidic residues" evidence="1">
    <location>
        <begin position="1"/>
        <end position="11"/>
    </location>
</feature>
<proteinExistence type="predicted"/>
<evidence type="ECO:0000313" key="3">
    <source>
        <dbReference type="Proteomes" id="UP000299102"/>
    </source>
</evidence>
<sequence length="115" mass="12245">MGSFQIEKKNPSDQWKGGVSSDGGFQRVVRDRGGRTDSLVARRKTLVRRAGGESAISLSIDGCDGGNGRAEERRCGQGGATDVGLDGSGRRGQKKRHGPWTHQWRPSAMGHLAGA</sequence>
<keyword evidence="3" id="KW-1185">Reference proteome</keyword>
<feature type="region of interest" description="Disordered" evidence="1">
    <location>
        <begin position="1"/>
        <end position="36"/>
    </location>
</feature>
<comment type="caution">
    <text evidence="2">The sequence shown here is derived from an EMBL/GenBank/DDBJ whole genome shotgun (WGS) entry which is preliminary data.</text>
</comment>
<name>A0A4C1UGK9_EUMVA</name>
<organism evidence="2 3">
    <name type="scientific">Eumeta variegata</name>
    <name type="common">Bagworm moth</name>
    <name type="synonym">Eumeta japonica</name>
    <dbReference type="NCBI Taxonomy" id="151549"/>
    <lineage>
        <taxon>Eukaryota</taxon>
        <taxon>Metazoa</taxon>
        <taxon>Ecdysozoa</taxon>
        <taxon>Arthropoda</taxon>
        <taxon>Hexapoda</taxon>
        <taxon>Insecta</taxon>
        <taxon>Pterygota</taxon>
        <taxon>Neoptera</taxon>
        <taxon>Endopterygota</taxon>
        <taxon>Lepidoptera</taxon>
        <taxon>Glossata</taxon>
        <taxon>Ditrysia</taxon>
        <taxon>Tineoidea</taxon>
        <taxon>Psychidae</taxon>
        <taxon>Oiketicinae</taxon>
        <taxon>Eumeta</taxon>
    </lineage>
</organism>
<gene>
    <name evidence="2" type="ORF">EVAR_19534_1</name>
</gene>
<dbReference type="Proteomes" id="UP000299102">
    <property type="component" value="Unassembled WGS sequence"/>
</dbReference>
<dbReference type="AlphaFoldDB" id="A0A4C1UGK9"/>
<feature type="region of interest" description="Disordered" evidence="1">
    <location>
        <begin position="63"/>
        <end position="115"/>
    </location>
</feature>
<evidence type="ECO:0000313" key="2">
    <source>
        <dbReference type="EMBL" id="GBP25054.1"/>
    </source>
</evidence>
<reference evidence="2 3" key="1">
    <citation type="journal article" date="2019" name="Commun. Biol.">
        <title>The bagworm genome reveals a unique fibroin gene that provides high tensile strength.</title>
        <authorList>
            <person name="Kono N."/>
            <person name="Nakamura H."/>
            <person name="Ohtoshi R."/>
            <person name="Tomita M."/>
            <person name="Numata K."/>
            <person name="Arakawa K."/>
        </authorList>
    </citation>
    <scope>NUCLEOTIDE SEQUENCE [LARGE SCALE GENOMIC DNA]</scope>
</reference>
<accession>A0A4C1UGK9</accession>
<dbReference type="EMBL" id="BGZK01000169">
    <property type="protein sequence ID" value="GBP25054.1"/>
    <property type="molecule type" value="Genomic_DNA"/>
</dbReference>
<evidence type="ECO:0000256" key="1">
    <source>
        <dbReference type="SAM" id="MobiDB-lite"/>
    </source>
</evidence>